<dbReference type="Pfam" id="PF07059">
    <property type="entry name" value="EDR2_C"/>
    <property type="match status" value="1"/>
</dbReference>
<feature type="domain" description="Protein ENHANCED DISEASE RESISTANCE 2 C-terminal" evidence="1">
    <location>
        <begin position="91"/>
        <end position="311"/>
    </location>
</feature>
<dbReference type="InterPro" id="IPR009769">
    <property type="entry name" value="EDR2_C"/>
</dbReference>
<accession>A0A1V9YRF7</accession>
<sequence length="324" mass="35953">MPVCEALGILVDGVFLSAETLFAVLYLLCQLQPAVHHYTPAMAAKTDEALPPTPVALGSPLPRLRVRKPDEEKHPSRTNIFSWGLDVRALWSEPNATTTLVRGLTYAHDGHKVPAGESLGRLLHVDMWQATEATPGRQDHVAELELSRPGSLLASFAKEHPDDTLFLVNIQLPGTPFVHMVCYWRLPVDTLTSDSKFSSLFERFRSGDAAFQNARFKLVPTIVDGPWLVKTAVPQKPAITGNKITQRYYTGRNYVEVDMDIQSSTIANNIVGLCRGYAERLVVDLSLTLQGNNEEELPERIFGSVRFAHLDFTKAEPIPCRVSP</sequence>
<evidence type="ECO:0000313" key="3">
    <source>
        <dbReference type="Proteomes" id="UP000243579"/>
    </source>
</evidence>
<dbReference type="Proteomes" id="UP000243579">
    <property type="component" value="Unassembled WGS sequence"/>
</dbReference>
<dbReference type="PANTHER" id="PTHR12136">
    <property type="entry name" value="ENHANCED DISEASE RESISTANCE-RELATED"/>
    <property type="match status" value="1"/>
</dbReference>
<reference evidence="2 3" key="1">
    <citation type="journal article" date="2014" name="Genome Biol. Evol.">
        <title>The secreted proteins of Achlya hypogyna and Thraustotheca clavata identify the ancestral oomycete secretome and reveal gene acquisitions by horizontal gene transfer.</title>
        <authorList>
            <person name="Misner I."/>
            <person name="Blouin N."/>
            <person name="Leonard G."/>
            <person name="Richards T.A."/>
            <person name="Lane C.E."/>
        </authorList>
    </citation>
    <scope>NUCLEOTIDE SEQUENCE [LARGE SCALE GENOMIC DNA]</scope>
    <source>
        <strain evidence="2 3">ATCC 48635</strain>
    </source>
</reference>
<gene>
    <name evidence="2" type="ORF">ACHHYP_07287</name>
</gene>
<organism evidence="2 3">
    <name type="scientific">Achlya hypogyna</name>
    <name type="common">Oomycete</name>
    <name type="synonym">Protoachlya hypogyna</name>
    <dbReference type="NCBI Taxonomy" id="1202772"/>
    <lineage>
        <taxon>Eukaryota</taxon>
        <taxon>Sar</taxon>
        <taxon>Stramenopiles</taxon>
        <taxon>Oomycota</taxon>
        <taxon>Saprolegniomycetes</taxon>
        <taxon>Saprolegniales</taxon>
        <taxon>Achlyaceae</taxon>
        <taxon>Achlya</taxon>
    </lineage>
</organism>
<evidence type="ECO:0000259" key="1">
    <source>
        <dbReference type="Pfam" id="PF07059"/>
    </source>
</evidence>
<dbReference type="AlphaFoldDB" id="A0A1V9YRF7"/>
<dbReference type="OrthoDB" id="9970435at2759"/>
<name>A0A1V9YRF7_ACHHY</name>
<proteinExistence type="predicted"/>
<protein>
    <recommendedName>
        <fullName evidence="1">Protein ENHANCED DISEASE RESISTANCE 2 C-terminal domain-containing protein</fullName>
    </recommendedName>
</protein>
<evidence type="ECO:0000313" key="2">
    <source>
        <dbReference type="EMBL" id="OQR88173.1"/>
    </source>
</evidence>
<dbReference type="EMBL" id="JNBR01001405">
    <property type="protein sequence ID" value="OQR88173.1"/>
    <property type="molecule type" value="Genomic_DNA"/>
</dbReference>
<keyword evidence="3" id="KW-1185">Reference proteome</keyword>
<comment type="caution">
    <text evidence="2">The sequence shown here is derived from an EMBL/GenBank/DDBJ whole genome shotgun (WGS) entry which is preliminary data.</text>
</comment>
<dbReference type="InterPro" id="IPR045096">
    <property type="entry name" value="EDR2-like"/>
</dbReference>
<dbReference type="PANTHER" id="PTHR12136:SF41">
    <property type="entry name" value="PLECKSTRIN HOMOLOGY (PH) AND LIPID-BINDING START DOMAINS-CONTAINING PROTEIN"/>
    <property type="match status" value="1"/>
</dbReference>